<dbReference type="OrthoDB" id="1740028at2759"/>
<dbReference type="Pfam" id="PF13966">
    <property type="entry name" value="zf-RVT"/>
    <property type="match status" value="1"/>
</dbReference>
<evidence type="ECO:0000259" key="1">
    <source>
        <dbReference type="Pfam" id="PF13966"/>
    </source>
</evidence>
<feature type="domain" description="Reverse transcriptase zinc-binding" evidence="1">
    <location>
        <begin position="28"/>
        <end position="112"/>
    </location>
</feature>
<sequence length="187" mass="21961">MEVQRKKLRVDAEDVNICRCGSGYKQKFSIHDTWWLLRSTREKCSWSRSIWFPGATPKFAFVAWLAASNRLSTMNRITQWDPGAVATCVLCKREPETKNLLFFECSFSSQVWEYLTKGILLSDYTNVWANILEVISDESIEEKKRFCLRYALQSALHVIWRERNKIKHEEKPMLVGAVMKMVEKGKW</sequence>
<dbReference type="Proteomes" id="UP000504610">
    <property type="component" value="Chromosome 3"/>
</dbReference>
<dbReference type="KEGG" id="rsz:108845055"/>
<dbReference type="RefSeq" id="XP_056862219.1">
    <property type="nucleotide sequence ID" value="XM_057006239.1"/>
</dbReference>
<accession>A0A9W3DEG9</accession>
<dbReference type="AlphaFoldDB" id="A0A9W3DEG9"/>
<reference evidence="2" key="1">
    <citation type="journal article" date="2019" name="Database">
        <title>The radish genome database (RadishGD): an integrated information resource for radish genomics.</title>
        <authorList>
            <person name="Yu H.J."/>
            <person name="Baek S."/>
            <person name="Lee Y.J."/>
            <person name="Cho A."/>
            <person name="Mun J.H."/>
        </authorList>
    </citation>
    <scope>NUCLEOTIDE SEQUENCE [LARGE SCALE GENOMIC DNA]</scope>
    <source>
        <strain evidence="2">cv. WK10039</strain>
    </source>
</reference>
<dbReference type="PANTHER" id="PTHR33116:SF78">
    <property type="entry name" value="OS12G0587133 PROTEIN"/>
    <property type="match status" value="1"/>
</dbReference>
<protein>
    <submittedName>
        <fullName evidence="3">Uncharacterized protein LOC108845055</fullName>
    </submittedName>
</protein>
<keyword evidence="2" id="KW-1185">Reference proteome</keyword>
<dbReference type="PANTHER" id="PTHR33116">
    <property type="entry name" value="REVERSE TRANSCRIPTASE ZINC-BINDING DOMAIN-CONTAINING PROTEIN-RELATED-RELATED"/>
    <property type="match status" value="1"/>
</dbReference>
<proteinExistence type="predicted"/>
<gene>
    <name evidence="3" type="primary">LOC108845055</name>
</gene>
<dbReference type="GeneID" id="108845055"/>
<evidence type="ECO:0000313" key="2">
    <source>
        <dbReference type="Proteomes" id="UP000504610"/>
    </source>
</evidence>
<reference evidence="3" key="2">
    <citation type="submission" date="2025-08" db="UniProtKB">
        <authorList>
            <consortium name="RefSeq"/>
        </authorList>
    </citation>
    <scope>IDENTIFICATION</scope>
    <source>
        <tissue evidence="3">Leaf</tissue>
    </source>
</reference>
<name>A0A9W3DEG9_RAPSA</name>
<organism evidence="2 3">
    <name type="scientific">Raphanus sativus</name>
    <name type="common">Radish</name>
    <name type="synonym">Raphanus raphanistrum var. sativus</name>
    <dbReference type="NCBI Taxonomy" id="3726"/>
    <lineage>
        <taxon>Eukaryota</taxon>
        <taxon>Viridiplantae</taxon>
        <taxon>Streptophyta</taxon>
        <taxon>Embryophyta</taxon>
        <taxon>Tracheophyta</taxon>
        <taxon>Spermatophyta</taxon>
        <taxon>Magnoliopsida</taxon>
        <taxon>eudicotyledons</taxon>
        <taxon>Gunneridae</taxon>
        <taxon>Pentapetalae</taxon>
        <taxon>rosids</taxon>
        <taxon>malvids</taxon>
        <taxon>Brassicales</taxon>
        <taxon>Brassicaceae</taxon>
        <taxon>Brassiceae</taxon>
        <taxon>Raphanus</taxon>
    </lineage>
</organism>
<evidence type="ECO:0000313" key="3">
    <source>
        <dbReference type="RefSeq" id="XP_056862219.1"/>
    </source>
</evidence>
<dbReference type="InterPro" id="IPR026960">
    <property type="entry name" value="RVT-Znf"/>
</dbReference>